<dbReference type="Gene3D" id="3.30.450.20">
    <property type="entry name" value="PAS domain"/>
    <property type="match status" value="1"/>
</dbReference>
<dbReference type="InterPro" id="IPR035965">
    <property type="entry name" value="PAS-like_dom_sf"/>
</dbReference>
<gene>
    <name evidence="8" type="primary">fixL_1</name>
    <name evidence="7" type="ORF">Lbir_0727</name>
    <name evidence="8" type="ORF">NCTC12437_01270</name>
</gene>
<dbReference type="InterPro" id="IPR013655">
    <property type="entry name" value="PAS_fold_3"/>
</dbReference>
<accession>A0A378I8F2</accession>
<reference evidence="8 10" key="2">
    <citation type="submission" date="2018-06" db="EMBL/GenBank/DDBJ databases">
        <authorList>
            <consortium name="Pathogen Informatics"/>
            <person name="Doyle S."/>
        </authorList>
    </citation>
    <scope>NUCLEOTIDE SEQUENCE [LARGE SCALE GENOMIC DNA]</scope>
    <source>
        <strain evidence="8 10">NCTC12437</strain>
    </source>
</reference>
<keyword evidence="5 8" id="KW-0418">Kinase</keyword>
<evidence type="ECO:0000256" key="5">
    <source>
        <dbReference type="ARBA" id="ARBA00022777"/>
    </source>
</evidence>
<evidence type="ECO:0000256" key="1">
    <source>
        <dbReference type="ARBA" id="ARBA00000085"/>
    </source>
</evidence>
<dbReference type="Pfam" id="PF08447">
    <property type="entry name" value="PAS_3"/>
    <property type="match status" value="1"/>
</dbReference>
<dbReference type="PANTHER" id="PTHR43304:SF1">
    <property type="entry name" value="PAC DOMAIN-CONTAINING PROTEIN"/>
    <property type="match status" value="1"/>
</dbReference>
<dbReference type="EC" id="2.7.13.3" evidence="2"/>
<evidence type="ECO:0000313" key="7">
    <source>
        <dbReference type="EMBL" id="KTC74694.1"/>
    </source>
</evidence>
<comment type="catalytic activity">
    <reaction evidence="1">
        <text>ATP + protein L-histidine = ADP + protein N-phospho-L-histidine.</text>
        <dbReference type="EC" id="2.7.13.3"/>
    </reaction>
</comment>
<proteinExistence type="predicted"/>
<evidence type="ECO:0000313" key="9">
    <source>
        <dbReference type="Proteomes" id="UP000054735"/>
    </source>
</evidence>
<evidence type="ECO:0000259" key="6">
    <source>
        <dbReference type="PROSITE" id="PS50109"/>
    </source>
</evidence>
<dbReference type="SUPFAM" id="SSF55785">
    <property type="entry name" value="PYP-like sensor domain (PAS domain)"/>
    <property type="match status" value="1"/>
</dbReference>
<keyword evidence="9" id="KW-1185">Reference proteome</keyword>
<keyword evidence="3" id="KW-0597">Phosphoprotein</keyword>
<dbReference type="PANTHER" id="PTHR43304">
    <property type="entry name" value="PHYTOCHROME-LIKE PROTEIN CPH1"/>
    <property type="match status" value="1"/>
</dbReference>
<dbReference type="InterPro" id="IPR003594">
    <property type="entry name" value="HATPase_dom"/>
</dbReference>
<evidence type="ECO:0000256" key="2">
    <source>
        <dbReference type="ARBA" id="ARBA00012438"/>
    </source>
</evidence>
<feature type="domain" description="Histidine kinase" evidence="6">
    <location>
        <begin position="318"/>
        <end position="463"/>
    </location>
</feature>
<dbReference type="PROSITE" id="PS50109">
    <property type="entry name" value="HIS_KIN"/>
    <property type="match status" value="1"/>
</dbReference>
<dbReference type="STRING" id="28083.Lbir_0727"/>
<dbReference type="InterPro" id="IPR004358">
    <property type="entry name" value="Sig_transdc_His_kin-like_C"/>
</dbReference>
<dbReference type="InterPro" id="IPR052162">
    <property type="entry name" value="Sensor_kinase/Photoreceptor"/>
</dbReference>
<dbReference type="GO" id="GO:0004673">
    <property type="term" value="F:protein histidine kinase activity"/>
    <property type="evidence" value="ECO:0007669"/>
    <property type="project" value="UniProtKB-EC"/>
</dbReference>
<dbReference type="InterPro" id="IPR005467">
    <property type="entry name" value="His_kinase_dom"/>
</dbReference>
<evidence type="ECO:0000256" key="4">
    <source>
        <dbReference type="ARBA" id="ARBA00022679"/>
    </source>
</evidence>
<evidence type="ECO:0000313" key="10">
    <source>
        <dbReference type="Proteomes" id="UP000255066"/>
    </source>
</evidence>
<organism evidence="8 10">
    <name type="scientific">Legionella birminghamensis</name>
    <dbReference type="NCBI Taxonomy" id="28083"/>
    <lineage>
        <taxon>Bacteria</taxon>
        <taxon>Pseudomonadati</taxon>
        <taxon>Pseudomonadota</taxon>
        <taxon>Gammaproteobacteria</taxon>
        <taxon>Legionellales</taxon>
        <taxon>Legionellaceae</taxon>
        <taxon>Legionella</taxon>
    </lineage>
</organism>
<protein>
    <recommendedName>
        <fullName evidence="2">histidine kinase</fullName>
        <ecNumber evidence="2">2.7.13.3</ecNumber>
    </recommendedName>
</protein>
<dbReference type="EMBL" id="UGNW01000001">
    <property type="protein sequence ID" value="STX31497.1"/>
    <property type="molecule type" value="Genomic_DNA"/>
</dbReference>
<sequence>MEVHKLLARQLNRLQFRTDSLPTDLEKWQEFLSRINKSYQEADQDRYLIERSMDISSREMQMLNEKLEQAQHIAKMGYWFYDRTTNQTIWSKELYRIIKLDPLYPAPDYDEFFKLVHPEHRDLLRNLVTEAFEKQVNYDCEIKIKNPEGNYRWYHVICHCLEEPGQLAGIIMDIQKEKEAEEKIHELNQQFMQSARRAGMSEVATSILHNIGNILNSSNLSIHILKDEFKQPYHQKLLQIVEMILQNKDNLVEFLSEHPKGKLIPQYMTALIQLILDTNNKCEAEISNIDKDLGHIKDIVSMQQCLSGVPGMQEKIFLPDIIDTALQLSINISRDNFITIKKDLIEPIFIISDKSKLLQILVNLIHNAKDAVLKNTNKNMMIELIAQKNADTISIAVKDNGTGIDPENLNKIFSFGFTTKKDGHGFGLHSSGLSTQEMGGRLTAHSDGLGKGAVFKLTLPCHSNNFETKRIFNE</sequence>
<evidence type="ECO:0000313" key="8">
    <source>
        <dbReference type="EMBL" id="STX31497.1"/>
    </source>
</evidence>
<evidence type="ECO:0000256" key="3">
    <source>
        <dbReference type="ARBA" id="ARBA00022553"/>
    </source>
</evidence>
<dbReference type="Pfam" id="PF02518">
    <property type="entry name" value="HATPase_c"/>
    <property type="match status" value="1"/>
</dbReference>
<dbReference type="SUPFAM" id="SSF55874">
    <property type="entry name" value="ATPase domain of HSP90 chaperone/DNA topoisomerase II/histidine kinase"/>
    <property type="match status" value="1"/>
</dbReference>
<reference evidence="7 9" key="1">
    <citation type="submission" date="2015-11" db="EMBL/GenBank/DDBJ databases">
        <title>Genomic analysis of 38 Legionella species identifies large and diverse effector repertoires.</title>
        <authorList>
            <person name="Burstein D."/>
            <person name="Amaro F."/>
            <person name="Zusman T."/>
            <person name="Lifshitz Z."/>
            <person name="Cohen O."/>
            <person name="Gilbert J.A."/>
            <person name="Pupko T."/>
            <person name="Shuman H.A."/>
            <person name="Segal G."/>
        </authorList>
    </citation>
    <scope>NUCLEOTIDE SEQUENCE [LARGE SCALE GENOMIC DNA]</scope>
    <source>
        <strain evidence="7 9">CDC#1407-AL-14</strain>
    </source>
</reference>
<dbReference type="Proteomes" id="UP000255066">
    <property type="component" value="Unassembled WGS sequence"/>
</dbReference>
<dbReference type="Proteomes" id="UP000054735">
    <property type="component" value="Unassembled WGS sequence"/>
</dbReference>
<dbReference type="OrthoDB" id="149796at2"/>
<name>A0A378I8F2_9GAMM</name>
<dbReference type="EMBL" id="LNXT01000008">
    <property type="protein sequence ID" value="KTC74694.1"/>
    <property type="molecule type" value="Genomic_DNA"/>
</dbReference>
<keyword evidence="4 8" id="KW-0808">Transferase</keyword>
<dbReference type="SMART" id="SM00387">
    <property type="entry name" value="HATPase_c"/>
    <property type="match status" value="1"/>
</dbReference>
<dbReference type="AlphaFoldDB" id="A0A378I8F2"/>
<dbReference type="PRINTS" id="PR00344">
    <property type="entry name" value="BCTRLSENSOR"/>
</dbReference>
<dbReference type="InterPro" id="IPR036890">
    <property type="entry name" value="HATPase_C_sf"/>
</dbReference>
<dbReference type="Gene3D" id="1.10.287.130">
    <property type="match status" value="1"/>
</dbReference>
<dbReference type="Gene3D" id="3.30.565.10">
    <property type="entry name" value="Histidine kinase-like ATPase, C-terminal domain"/>
    <property type="match status" value="1"/>
</dbReference>